<dbReference type="Proteomes" id="UP000243661">
    <property type="component" value="Unassembled WGS sequence"/>
</dbReference>
<dbReference type="CDD" id="cd06532">
    <property type="entry name" value="Glyco_transf_25"/>
    <property type="match status" value="1"/>
</dbReference>
<evidence type="ECO:0000259" key="1">
    <source>
        <dbReference type="Pfam" id="PF01755"/>
    </source>
</evidence>
<sequence>MKKYLISIENNESQRLKVFFDQQIFNSSRNEFKKFGVKGIDLTVKEYFELAVAGHAKALTPGELGCTLSHLEALKDFLKTTDKYAIIFEDDALQDGDFSFDDIENNLEHLGLENCFFFSLGGIQLVHSQKVKGTFYSKPMLERNILKVHPYYYHKFVSAYAYIVDRKMAELLLRYHSTPQVFDHWAGVACLEPNINLYATYLFDHPPVNPTETASYLEMERIQNLRVLNQNHDPHKFYQPLLKLLVKLSLKNYRVKS</sequence>
<dbReference type="GO" id="GO:0016740">
    <property type="term" value="F:transferase activity"/>
    <property type="evidence" value="ECO:0007669"/>
    <property type="project" value="UniProtKB-KW"/>
</dbReference>
<keyword evidence="2" id="KW-0808">Transferase</keyword>
<evidence type="ECO:0000313" key="2">
    <source>
        <dbReference type="EMBL" id="SCC73013.1"/>
    </source>
</evidence>
<dbReference type="Pfam" id="PF01755">
    <property type="entry name" value="Glyco_transf_25"/>
    <property type="match status" value="1"/>
</dbReference>
<dbReference type="InterPro" id="IPR002654">
    <property type="entry name" value="Glyco_trans_25"/>
</dbReference>
<feature type="domain" description="Glycosyl transferase family 25" evidence="1">
    <location>
        <begin position="2"/>
        <end position="177"/>
    </location>
</feature>
<accession>A0A1C4GYM0</accession>
<protein>
    <submittedName>
        <fullName evidence="2">Glycosyl transferase, family 25</fullName>
    </submittedName>
</protein>
<gene>
    <name evidence="2" type="ORF">GA0116959_11454</name>
</gene>
<dbReference type="RefSeq" id="WP_171256915.1">
    <property type="nucleotide sequence ID" value="NZ_FMBK01000014.1"/>
</dbReference>
<dbReference type="AlphaFoldDB" id="A0A1C4GYM0"/>
<proteinExistence type="predicted"/>
<name>A0A1C4GYM0_9GAMM</name>
<organism evidence="2 3">
    <name type="scientific">Acinetobacter albensis</name>
    <dbReference type="NCBI Taxonomy" id="1673609"/>
    <lineage>
        <taxon>Bacteria</taxon>
        <taxon>Pseudomonadati</taxon>
        <taxon>Pseudomonadota</taxon>
        <taxon>Gammaproteobacteria</taxon>
        <taxon>Moraxellales</taxon>
        <taxon>Moraxellaceae</taxon>
        <taxon>Acinetobacter</taxon>
    </lineage>
</organism>
<reference evidence="2 3" key="1">
    <citation type="submission" date="2016-08" db="EMBL/GenBank/DDBJ databases">
        <authorList>
            <person name="Seilhamer J.J."/>
        </authorList>
    </citation>
    <scope>NUCLEOTIDE SEQUENCE [LARGE SCALE GENOMIC DNA]</scope>
    <source>
        <strain evidence="2 3">ANC 4874</strain>
    </source>
</reference>
<evidence type="ECO:0000313" key="3">
    <source>
        <dbReference type="Proteomes" id="UP000243661"/>
    </source>
</evidence>
<dbReference type="EMBL" id="FMBK01000014">
    <property type="protein sequence ID" value="SCC73013.1"/>
    <property type="molecule type" value="Genomic_DNA"/>
</dbReference>